<dbReference type="InterPro" id="IPR013324">
    <property type="entry name" value="RNA_pol_sigma_r3/r4-like"/>
</dbReference>
<dbReference type="Proteomes" id="UP000260025">
    <property type="component" value="Unassembled WGS sequence"/>
</dbReference>
<dbReference type="InterPro" id="IPR036388">
    <property type="entry name" value="WH-like_DNA-bd_sf"/>
</dbReference>
<dbReference type="SUPFAM" id="SSF88946">
    <property type="entry name" value="Sigma2 domain of RNA polymerase sigma factors"/>
    <property type="match status" value="1"/>
</dbReference>
<dbReference type="PANTHER" id="PTHR43133:SF51">
    <property type="entry name" value="RNA POLYMERASE SIGMA FACTOR"/>
    <property type="match status" value="1"/>
</dbReference>
<dbReference type="InterPro" id="IPR013249">
    <property type="entry name" value="RNA_pol_sigma70_r4_t2"/>
</dbReference>
<accession>A0A3E2VX89</accession>
<feature type="domain" description="RNA polymerase sigma-70 region 2" evidence="5">
    <location>
        <begin position="14"/>
        <end position="80"/>
    </location>
</feature>
<evidence type="ECO:0000259" key="5">
    <source>
        <dbReference type="Pfam" id="PF04542"/>
    </source>
</evidence>
<name>A0A3E2VX89_CLOIN</name>
<keyword evidence="2" id="KW-0805">Transcription regulation</keyword>
<evidence type="ECO:0000256" key="2">
    <source>
        <dbReference type="ARBA" id="ARBA00023015"/>
    </source>
</evidence>
<dbReference type="NCBIfam" id="TIGR02937">
    <property type="entry name" value="sigma70-ECF"/>
    <property type="match status" value="1"/>
</dbReference>
<dbReference type="InterPro" id="IPR013325">
    <property type="entry name" value="RNA_pol_sigma_r2"/>
</dbReference>
<evidence type="ECO:0000313" key="7">
    <source>
        <dbReference type="EMBL" id="RGC16006.1"/>
    </source>
</evidence>
<gene>
    <name evidence="7" type="ORF">DXA38_08460</name>
</gene>
<keyword evidence="3" id="KW-0731">Sigma factor</keyword>
<dbReference type="GO" id="GO:0006352">
    <property type="term" value="P:DNA-templated transcription initiation"/>
    <property type="evidence" value="ECO:0007669"/>
    <property type="project" value="InterPro"/>
</dbReference>
<dbReference type="AlphaFoldDB" id="A0A3E2VX89"/>
<dbReference type="RefSeq" id="WP_117442812.1">
    <property type="nucleotide sequence ID" value="NZ_QVEV01000010.1"/>
</dbReference>
<dbReference type="Gene3D" id="1.10.10.10">
    <property type="entry name" value="Winged helix-like DNA-binding domain superfamily/Winged helix DNA-binding domain"/>
    <property type="match status" value="1"/>
</dbReference>
<organism evidence="7 8">
    <name type="scientific">Clostridium innocuum</name>
    <dbReference type="NCBI Taxonomy" id="1522"/>
    <lineage>
        <taxon>Bacteria</taxon>
        <taxon>Bacillati</taxon>
        <taxon>Bacillota</taxon>
        <taxon>Clostridia</taxon>
        <taxon>Eubacteriales</taxon>
        <taxon>Clostridiaceae</taxon>
        <taxon>Clostridium</taxon>
    </lineage>
</organism>
<comment type="caution">
    <text evidence="7">The sequence shown here is derived from an EMBL/GenBank/DDBJ whole genome shotgun (WGS) entry which is preliminary data.</text>
</comment>
<dbReference type="InterPro" id="IPR039425">
    <property type="entry name" value="RNA_pol_sigma-70-like"/>
</dbReference>
<dbReference type="EMBL" id="QVEV01000010">
    <property type="protein sequence ID" value="RGC16006.1"/>
    <property type="molecule type" value="Genomic_DNA"/>
</dbReference>
<keyword evidence="4" id="KW-0804">Transcription</keyword>
<comment type="similarity">
    <text evidence="1">Belongs to the sigma-70 factor family. ECF subfamily.</text>
</comment>
<evidence type="ECO:0000256" key="1">
    <source>
        <dbReference type="ARBA" id="ARBA00010641"/>
    </source>
</evidence>
<dbReference type="Pfam" id="PF08281">
    <property type="entry name" value="Sigma70_r4_2"/>
    <property type="match status" value="1"/>
</dbReference>
<dbReference type="GO" id="GO:0003677">
    <property type="term" value="F:DNA binding"/>
    <property type="evidence" value="ECO:0007669"/>
    <property type="project" value="InterPro"/>
</dbReference>
<dbReference type="InterPro" id="IPR014284">
    <property type="entry name" value="RNA_pol_sigma-70_dom"/>
</dbReference>
<evidence type="ECO:0000259" key="6">
    <source>
        <dbReference type="Pfam" id="PF08281"/>
    </source>
</evidence>
<evidence type="ECO:0000256" key="4">
    <source>
        <dbReference type="ARBA" id="ARBA00023163"/>
    </source>
</evidence>
<dbReference type="CDD" id="cd06171">
    <property type="entry name" value="Sigma70_r4"/>
    <property type="match status" value="1"/>
</dbReference>
<proteinExistence type="inferred from homology"/>
<reference evidence="7 8" key="1">
    <citation type="submission" date="2018-08" db="EMBL/GenBank/DDBJ databases">
        <title>A genome reference for cultivated species of the human gut microbiota.</title>
        <authorList>
            <person name="Zou Y."/>
            <person name="Xue W."/>
            <person name="Luo G."/>
        </authorList>
    </citation>
    <scope>NUCLEOTIDE SEQUENCE [LARGE SCALE GENOMIC DNA]</scope>
    <source>
        <strain evidence="7 8">OF01-2LB</strain>
    </source>
</reference>
<dbReference type="InterPro" id="IPR007627">
    <property type="entry name" value="RNA_pol_sigma70_r2"/>
</dbReference>
<dbReference type="SUPFAM" id="SSF88659">
    <property type="entry name" value="Sigma3 and sigma4 domains of RNA polymerase sigma factors"/>
    <property type="match status" value="1"/>
</dbReference>
<dbReference type="Pfam" id="PF04542">
    <property type="entry name" value="Sigma70_r2"/>
    <property type="match status" value="1"/>
</dbReference>
<protein>
    <submittedName>
        <fullName evidence="7">Sigma-70 family RNA polymerase sigma factor</fullName>
    </submittedName>
</protein>
<dbReference type="GO" id="GO:0016987">
    <property type="term" value="F:sigma factor activity"/>
    <property type="evidence" value="ECO:0007669"/>
    <property type="project" value="UniProtKB-KW"/>
</dbReference>
<feature type="domain" description="RNA polymerase sigma factor 70 region 4 type 2" evidence="6">
    <location>
        <begin position="106"/>
        <end position="152"/>
    </location>
</feature>
<dbReference type="OrthoDB" id="9795666at2"/>
<evidence type="ECO:0000256" key="3">
    <source>
        <dbReference type="ARBA" id="ARBA00023082"/>
    </source>
</evidence>
<dbReference type="Gene3D" id="1.10.1740.10">
    <property type="match status" value="1"/>
</dbReference>
<sequence>MDEREQLCKNLDELLETYGDMVYRVALQNMGNVADAQDAAQDVFLRILTKQPQFTSKTHEKAWILRVTINICKDHWKYQRLRTTVELNENLAGSKESTNFGLLYEVMKLPVKYRNVIYLFYYEELSVAIIADILQTKEATILTWLHRARKQLKSRLEEGEFR</sequence>
<evidence type="ECO:0000313" key="8">
    <source>
        <dbReference type="Proteomes" id="UP000260025"/>
    </source>
</evidence>
<dbReference type="PANTHER" id="PTHR43133">
    <property type="entry name" value="RNA POLYMERASE ECF-TYPE SIGMA FACTO"/>
    <property type="match status" value="1"/>
</dbReference>